<dbReference type="InterPro" id="IPR004392">
    <property type="entry name" value="Hyd_mat_HypB"/>
</dbReference>
<proteinExistence type="inferred from homology"/>
<evidence type="ECO:0000256" key="9">
    <source>
        <dbReference type="SAM" id="MobiDB-lite"/>
    </source>
</evidence>
<evidence type="ECO:0000259" key="10">
    <source>
        <dbReference type="Pfam" id="PF02492"/>
    </source>
</evidence>
<keyword evidence="3" id="KW-0479">Metal-binding</keyword>
<name>A0A011NVK3_ACCRE</name>
<dbReference type="InterPro" id="IPR027417">
    <property type="entry name" value="P-loop_NTPase"/>
</dbReference>
<comment type="similarity">
    <text evidence="1">Belongs to the SIMIBI class G3E GTPase family. HypB/HupM subfamily.</text>
</comment>
<evidence type="ECO:0000256" key="8">
    <source>
        <dbReference type="ARBA" id="ARBA00035238"/>
    </source>
</evidence>
<evidence type="ECO:0000313" key="11">
    <source>
        <dbReference type="EMBL" id="EXI86753.1"/>
    </source>
</evidence>
<dbReference type="PATRIC" id="fig|1454004.3.peg.3017"/>
<keyword evidence="4" id="KW-0547">Nucleotide-binding</keyword>
<feature type="region of interest" description="Disordered" evidence="9">
    <location>
        <begin position="18"/>
        <end position="44"/>
    </location>
</feature>
<evidence type="ECO:0000256" key="1">
    <source>
        <dbReference type="ARBA" id="ARBA00006211"/>
    </source>
</evidence>
<gene>
    <name evidence="11" type="primary">hypB</name>
    <name evidence="11" type="ORF">AW11_02923</name>
</gene>
<dbReference type="GO" id="GO:0051604">
    <property type="term" value="P:protein maturation"/>
    <property type="evidence" value="ECO:0007669"/>
    <property type="project" value="InterPro"/>
</dbReference>
<dbReference type="GO" id="GO:0016151">
    <property type="term" value="F:nickel cation binding"/>
    <property type="evidence" value="ECO:0007669"/>
    <property type="project" value="InterPro"/>
</dbReference>
<dbReference type="NCBIfam" id="TIGR00073">
    <property type="entry name" value="hypB"/>
    <property type="match status" value="1"/>
</dbReference>
<dbReference type="Proteomes" id="UP000022141">
    <property type="component" value="Unassembled WGS sequence"/>
</dbReference>
<dbReference type="GO" id="GO:0008270">
    <property type="term" value="F:zinc ion binding"/>
    <property type="evidence" value="ECO:0007669"/>
    <property type="project" value="TreeGrafter"/>
</dbReference>
<dbReference type="eggNOG" id="COG0378">
    <property type="taxonomic scope" value="Bacteria"/>
</dbReference>
<evidence type="ECO:0000256" key="7">
    <source>
        <dbReference type="ARBA" id="ARBA00023134"/>
    </source>
</evidence>
<feature type="region of interest" description="Disordered" evidence="9">
    <location>
        <begin position="60"/>
        <end position="89"/>
    </location>
</feature>
<comment type="caution">
    <text evidence="11">The sequence shown here is derived from an EMBL/GenBank/DDBJ whole genome shotgun (WGS) entry which is preliminary data.</text>
</comment>
<dbReference type="InterPro" id="IPR003495">
    <property type="entry name" value="CobW/HypB/UreG_nucleotide-bd"/>
</dbReference>
<feature type="domain" description="CobW/HypB/UreG nucleotide-binding" evidence="10">
    <location>
        <begin position="122"/>
        <end position="282"/>
    </location>
</feature>
<dbReference type="Pfam" id="PF02492">
    <property type="entry name" value="cobW"/>
    <property type="match status" value="1"/>
</dbReference>
<evidence type="ECO:0000256" key="5">
    <source>
        <dbReference type="ARBA" id="ARBA00022801"/>
    </source>
</evidence>
<dbReference type="CDD" id="cd05390">
    <property type="entry name" value="HypB"/>
    <property type="match status" value="1"/>
</dbReference>
<keyword evidence="7" id="KW-0342">GTP-binding</keyword>
<evidence type="ECO:0000256" key="4">
    <source>
        <dbReference type="ARBA" id="ARBA00022741"/>
    </source>
</evidence>
<dbReference type="GO" id="GO:0003924">
    <property type="term" value="F:GTPase activity"/>
    <property type="evidence" value="ECO:0007669"/>
    <property type="project" value="InterPro"/>
</dbReference>
<dbReference type="AlphaFoldDB" id="A0A011NVK3"/>
<keyword evidence="2" id="KW-0533">Nickel</keyword>
<keyword evidence="6" id="KW-0862">Zinc</keyword>
<dbReference type="PANTHER" id="PTHR30134:SF2">
    <property type="entry name" value="HYDROGENASE MATURATION FACTOR HYPB"/>
    <property type="match status" value="1"/>
</dbReference>
<dbReference type="PANTHER" id="PTHR30134">
    <property type="entry name" value="HYDROGENASE PROTEIN ASSEMBLY PROTEIN, NICKEL CHAPERONE"/>
    <property type="match status" value="1"/>
</dbReference>
<evidence type="ECO:0000256" key="2">
    <source>
        <dbReference type="ARBA" id="ARBA00022596"/>
    </source>
</evidence>
<evidence type="ECO:0000256" key="6">
    <source>
        <dbReference type="ARBA" id="ARBA00022833"/>
    </source>
</evidence>
<dbReference type="Gene3D" id="3.40.50.300">
    <property type="entry name" value="P-loop containing nucleotide triphosphate hydrolases"/>
    <property type="match status" value="1"/>
</dbReference>
<protein>
    <recommendedName>
        <fullName evidence="8">Hydrogenase maturation factor HypB</fullName>
    </recommendedName>
</protein>
<organism evidence="11 12">
    <name type="scientific">Accumulibacter regalis</name>
    <dbReference type="NCBI Taxonomy" id="522306"/>
    <lineage>
        <taxon>Bacteria</taxon>
        <taxon>Pseudomonadati</taxon>
        <taxon>Pseudomonadota</taxon>
        <taxon>Betaproteobacteria</taxon>
        <taxon>Candidatus Accumulibacter</taxon>
    </lineage>
</organism>
<dbReference type="STRING" id="1454004.AW11_02923"/>
<dbReference type="GO" id="GO:0005525">
    <property type="term" value="F:GTP binding"/>
    <property type="evidence" value="ECO:0007669"/>
    <property type="project" value="UniProtKB-KW"/>
</dbReference>
<evidence type="ECO:0000256" key="3">
    <source>
        <dbReference type="ARBA" id="ARBA00022723"/>
    </source>
</evidence>
<reference evidence="11" key="1">
    <citation type="submission" date="2014-02" db="EMBL/GenBank/DDBJ databases">
        <title>Expanding our view of genomic diversity in Candidatus Accumulibacter clades.</title>
        <authorList>
            <person name="Skennerton C.T."/>
            <person name="Barr J.J."/>
            <person name="Slater F.R."/>
            <person name="Bond P.L."/>
            <person name="Tyson G.W."/>
        </authorList>
    </citation>
    <scope>NUCLEOTIDE SEQUENCE [LARGE SCALE GENOMIC DNA]</scope>
</reference>
<dbReference type="SUPFAM" id="SSF52540">
    <property type="entry name" value="P-loop containing nucleoside triphosphate hydrolases"/>
    <property type="match status" value="1"/>
</dbReference>
<keyword evidence="5" id="KW-0378">Hydrolase</keyword>
<dbReference type="EMBL" id="JEMY01000041">
    <property type="protein sequence ID" value="EXI86753.1"/>
    <property type="molecule type" value="Genomic_DNA"/>
</dbReference>
<evidence type="ECO:0000313" key="12">
    <source>
        <dbReference type="Proteomes" id="UP000022141"/>
    </source>
</evidence>
<sequence length="334" mass="35254">MCTTCGCGAGETRVAGKAVSGQEDNQQFARGHAPPRSIDEGAGPAHRRMSYVALAADGGRNAQRSAAGHAHHHAHHHAGEAAAADAGTPSRRLRIERDILAKNNAYAAQNRRRFEDHGIFAVNLVSSPGSGKTSLLCRTIAALNGRLSIAVIEGDQQTSHDAERIRASGAPAVQINTGKGCHLDAHMVGHAVDELAPADDSLLLIENVGNLVCPAAFDLGEAHKVVILSVTEGDDKPLKYSAMFAAASLMLVNKVDLLPYVAFDSERAIAYARQINPALQVIEVSATTGEGVEQWLAWLSAGCKARQEKKEGAMATLRRRIVELETQLSAASGG</sequence>
<keyword evidence="12" id="KW-1185">Reference proteome</keyword>
<accession>A0A011NVK3</accession>